<organism evidence="1 2">
    <name type="scientific">Vararia minispora EC-137</name>
    <dbReference type="NCBI Taxonomy" id="1314806"/>
    <lineage>
        <taxon>Eukaryota</taxon>
        <taxon>Fungi</taxon>
        <taxon>Dikarya</taxon>
        <taxon>Basidiomycota</taxon>
        <taxon>Agaricomycotina</taxon>
        <taxon>Agaricomycetes</taxon>
        <taxon>Russulales</taxon>
        <taxon>Lachnocladiaceae</taxon>
        <taxon>Vararia</taxon>
    </lineage>
</organism>
<gene>
    <name evidence="1" type="ORF">K488DRAFT_66177</name>
</gene>
<dbReference type="Proteomes" id="UP000814128">
    <property type="component" value="Unassembled WGS sequence"/>
</dbReference>
<keyword evidence="2" id="KW-1185">Reference proteome</keyword>
<accession>A0ACB8Q4J7</accession>
<proteinExistence type="predicted"/>
<evidence type="ECO:0000313" key="1">
    <source>
        <dbReference type="EMBL" id="KAI0026535.1"/>
    </source>
</evidence>
<evidence type="ECO:0000313" key="2">
    <source>
        <dbReference type="Proteomes" id="UP000814128"/>
    </source>
</evidence>
<feature type="non-terminal residue" evidence="1">
    <location>
        <position position="1"/>
    </location>
</feature>
<comment type="caution">
    <text evidence="1">The sequence shown here is derived from an EMBL/GenBank/DDBJ whole genome shotgun (WGS) entry which is preliminary data.</text>
</comment>
<name>A0ACB8Q4J7_9AGAM</name>
<sequence length="134" mass="14474">PSLPSLAPDARPPYPAHGPVDRARRAPSPLAPIPRSRCPPTVSGTRTGVSCTPRAGTSCSHQPLQRCPPKPARTGQSCACTLCHRALPPALRAAMTLTPRICSSAGRSRRITHNLACTRTRLSRAHWHARRRNI</sequence>
<reference evidence="1" key="2">
    <citation type="journal article" date="2022" name="New Phytol.">
        <title>Evolutionary transition to the ectomycorrhizal habit in the genomes of a hyperdiverse lineage of mushroom-forming fungi.</title>
        <authorList>
            <person name="Looney B."/>
            <person name="Miyauchi S."/>
            <person name="Morin E."/>
            <person name="Drula E."/>
            <person name="Courty P.E."/>
            <person name="Kohler A."/>
            <person name="Kuo A."/>
            <person name="LaButti K."/>
            <person name="Pangilinan J."/>
            <person name="Lipzen A."/>
            <person name="Riley R."/>
            <person name="Andreopoulos W."/>
            <person name="He G."/>
            <person name="Johnson J."/>
            <person name="Nolan M."/>
            <person name="Tritt A."/>
            <person name="Barry K.W."/>
            <person name="Grigoriev I.V."/>
            <person name="Nagy L.G."/>
            <person name="Hibbett D."/>
            <person name="Henrissat B."/>
            <person name="Matheny P.B."/>
            <person name="Labbe J."/>
            <person name="Martin F.M."/>
        </authorList>
    </citation>
    <scope>NUCLEOTIDE SEQUENCE</scope>
    <source>
        <strain evidence="1">EC-137</strain>
    </source>
</reference>
<reference evidence="1" key="1">
    <citation type="submission" date="2021-02" db="EMBL/GenBank/DDBJ databases">
        <authorList>
            <consortium name="DOE Joint Genome Institute"/>
            <person name="Ahrendt S."/>
            <person name="Looney B.P."/>
            <person name="Miyauchi S."/>
            <person name="Morin E."/>
            <person name="Drula E."/>
            <person name="Courty P.E."/>
            <person name="Chicoki N."/>
            <person name="Fauchery L."/>
            <person name="Kohler A."/>
            <person name="Kuo A."/>
            <person name="Labutti K."/>
            <person name="Pangilinan J."/>
            <person name="Lipzen A."/>
            <person name="Riley R."/>
            <person name="Andreopoulos W."/>
            <person name="He G."/>
            <person name="Johnson J."/>
            <person name="Barry K.W."/>
            <person name="Grigoriev I.V."/>
            <person name="Nagy L."/>
            <person name="Hibbett D."/>
            <person name="Henrissat B."/>
            <person name="Matheny P.B."/>
            <person name="Labbe J."/>
            <person name="Martin F."/>
        </authorList>
    </citation>
    <scope>NUCLEOTIDE SEQUENCE</scope>
    <source>
        <strain evidence="1">EC-137</strain>
    </source>
</reference>
<protein>
    <submittedName>
        <fullName evidence="1">Uncharacterized protein</fullName>
    </submittedName>
</protein>
<dbReference type="EMBL" id="MU274431">
    <property type="protein sequence ID" value="KAI0026535.1"/>
    <property type="molecule type" value="Genomic_DNA"/>
</dbReference>